<sequence length="111" mass="12661">MTFQAIFETFQTLPNGTDAYQQLKNECEQAIIRAENPLEHCSLFLIYGFAKNYVLLYEDQAVTPVFADKVKAQIVTYMHELNEALSTKDTSRILTALNNVSKQYVGSSRIF</sequence>
<comment type="caution">
    <text evidence="1">The sequence shown here is derived from an EMBL/GenBank/DDBJ whole genome shotgun (WGS) entry which is preliminary data.</text>
</comment>
<dbReference type="Proteomes" id="UP000316981">
    <property type="component" value="Unassembled WGS sequence"/>
</dbReference>
<reference evidence="1 2" key="1">
    <citation type="submission" date="2019-07" db="EMBL/GenBank/DDBJ databases">
        <title>Draft Genome Sequence of the first blaOXA-58-Harboring Acinetobacter colistiniresistens clinical isolate from Brazil.</title>
        <authorList>
            <person name="Favaro L.S."/>
            <person name="Paula-Petroli S.B."/>
            <person name="Moura C.F."/>
            <person name="Tognim M.C.B."/>
            <person name="Venancio E.J."/>
            <person name="Yamada-Ogatta S.F."/>
            <person name="Carrara-Marroni F.E."/>
        </authorList>
    </citation>
    <scope>NUCLEOTIDE SEQUENCE [LARGE SCALE GENOMIC DNA]</scope>
    <source>
        <strain evidence="1 2">DL</strain>
    </source>
</reference>
<evidence type="ECO:0000313" key="1">
    <source>
        <dbReference type="EMBL" id="TVT76425.1"/>
    </source>
</evidence>
<gene>
    <name evidence="1" type="ORF">FPV60_20075</name>
</gene>
<protein>
    <submittedName>
        <fullName evidence="1">Uncharacterized protein</fullName>
    </submittedName>
</protein>
<organism evidence="1 2">
    <name type="scientific">Acinetobacter colistiniresistens</name>
    <dbReference type="NCBI Taxonomy" id="280145"/>
    <lineage>
        <taxon>Bacteria</taxon>
        <taxon>Pseudomonadati</taxon>
        <taxon>Pseudomonadota</taxon>
        <taxon>Gammaproteobacteria</taxon>
        <taxon>Moraxellales</taxon>
        <taxon>Moraxellaceae</taxon>
        <taxon>Acinetobacter</taxon>
    </lineage>
</organism>
<evidence type="ECO:0000313" key="2">
    <source>
        <dbReference type="Proteomes" id="UP000316981"/>
    </source>
</evidence>
<name>A0A558ESP7_9GAMM</name>
<proteinExistence type="predicted"/>
<dbReference type="RefSeq" id="WP_005243553.1">
    <property type="nucleotide sequence ID" value="NZ_BGNT01000085.1"/>
</dbReference>
<dbReference type="AlphaFoldDB" id="A0A558ESP7"/>
<dbReference type="EMBL" id="VMTP01000111">
    <property type="protein sequence ID" value="TVT76425.1"/>
    <property type="molecule type" value="Genomic_DNA"/>
</dbReference>
<accession>A0A558ESP7</accession>